<dbReference type="SUPFAM" id="SSF88723">
    <property type="entry name" value="PIN domain-like"/>
    <property type="match status" value="1"/>
</dbReference>
<evidence type="ECO:0000259" key="1">
    <source>
        <dbReference type="SMART" id="SM00670"/>
    </source>
</evidence>
<sequence length="169" mass="19352">MHLSDYTTKGRIFIDANIFIYNALDDPIYGVSSSIFLKKIEEGDLNGVINTFVVDEVLFKILVGKASEYIVKPTMRKIKKRMRELDFSEKVYAPVKEYREYIFELSMAGLNILEVDVDSIKRAVELGARYGLLITDSIHLSTMDKNRIGNIATNDGDFDRVDFIQAWKP</sequence>
<reference evidence="2" key="1">
    <citation type="submission" date="2020-06" db="EMBL/GenBank/DDBJ databases">
        <title>Unique genomic features of the anaerobic methanotrophic archaea.</title>
        <authorList>
            <person name="Chadwick G.L."/>
            <person name="Skennerton C.T."/>
            <person name="Laso-Perez R."/>
            <person name="Leu A.O."/>
            <person name="Speth D.R."/>
            <person name="Yu H."/>
            <person name="Morgan-Lang C."/>
            <person name="Hatzenpichler R."/>
            <person name="Goudeau D."/>
            <person name="Malmstrom R."/>
            <person name="Brazelton W.J."/>
            <person name="Woyke T."/>
            <person name="Hallam S.J."/>
            <person name="Tyson G.W."/>
            <person name="Wegener G."/>
            <person name="Boetius A."/>
            <person name="Orphan V."/>
        </authorList>
    </citation>
    <scope>NUCLEOTIDE SEQUENCE</scope>
</reference>
<dbReference type="SMART" id="SM00670">
    <property type="entry name" value="PINc"/>
    <property type="match status" value="1"/>
</dbReference>
<accession>A0A7G9YV34</accession>
<dbReference type="EMBL" id="MT631481">
    <property type="protein sequence ID" value="QNO51868.1"/>
    <property type="molecule type" value="Genomic_DNA"/>
</dbReference>
<dbReference type="Pfam" id="PF01850">
    <property type="entry name" value="PIN"/>
    <property type="match status" value="1"/>
</dbReference>
<dbReference type="AlphaFoldDB" id="A0A7G9YV34"/>
<proteinExistence type="predicted"/>
<feature type="domain" description="PIN" evidence="1">
    <location>
        <begin position="10"/>
        <end position="160"/>
    </location>
</feature>
<name>A0A7G9YV34_9EURY</name>
<evidence type="ECO:0000313" key="2">
    <source>
        <dbReference type="EMBL" id="QNO51868.1"/>
    </source>
</evidence>
<dbReference type="InterPro" id="IPR029060">
    <property type="entry name" value="PIN-like_dom_sf"/>
</dbReference>
<dbReference type="PANTHER" id="PTHR39677:SF4">
    <property type="entry name" value="RIBONUCLEASE VAPC6"/>
    <property type="match status" value="1"/>
</dbReference>
<dbReference type="PANTHER" id="PTHR39677">
    <property type="entry name" value="RIBONUCLEASE VAPC6"/>
    <property type="match status" value="1"/>
</dbReference>
<organism evidence="2">
    <name type="scientific">Candidatus Methanophagaceae archaeon ANME-1 ERB6</name>
    <dbReference type="NCBI Taxonomy" id="2759912"/>
    <lineage>
        <taxon>Archaea</taxon>
        <taxon>Methanobacteriati</taxon>
        <taxon>Methanobacteriota</taxon>
        <taxon>Stenosarchaea group</taxon>
        <taxon>Methanomicrobia</taxon>
        <taxon>Candidatus Methanophagales</taxon>
        <taxon>Candidatus Methanophagaceae</taxon>
    </lineage>
</organism>
<gene>
    <name evidence="2" type="ORF">DNKLAFBN_00008</name>
</gene>
<dbReference type="InterPro" id="IPR002716">
    <property type="entry name" value="PIN_dom"/>
</dbReference>
<protein>
    <recommendedName>
        <fullName evidence="1">PIN domain-containing protein</fullName>
    </recommendedName>
</protein>
<dbReference type="Gene3D" id="3.40.50.1010">
    <property type="entry name" value="5'-nuclease"/>
    <property type="match status" value="1"/>
</dbReference>